<sequence>MTKPAPEMIEEWKNIYEQYKDKLYPDKKNVTELLNYLNQKYALTEIFDEKLDFVIKGNAAENPLLEYRPKKDMLKSRGFYINNSGAGKKLYEKQDKIFAGSKIIVGIEYETNFFLVEGSSFLYDELTAFHGLNEKELSNYFLVAQYISCLSKFGRLDSVINK</sequence>
<dbReference type="RefSeq" id="WP_012863194.1">
    <property type="nucleotide sequence ID" value="NC_013517.1"/>
</dbReference>
<protein>
    <submittedName>
        <fullName evidence="1">Uncharacterized protein</fullName>
    </submittedName>
</protein>
<dbReference type="STRING" id="526218.Sterm_3780"/>
<organism evidence="1 2">
    <name type="scientific">Sebaldella termitidis (strain ATCC 33386 / NCTC 11300)</name>
    <dbReference type="NCBI Taxonomy" id="526218"/>
    <lineage>
        <taxon>Bacteria</taxon>
        <taxon>Fusobacteriati</taxon>
        <taxon>Fusobacteriota</taxon>
        <taxon>Fusobacteriia</taxon>
        <taxon>Fusobacteriales</taxon>
        <taxon>Leptotrichiaceae</taxon>
        <taxon>Sebaldella</taxon>
    </lineage>
</organism>
<dbReference type="KEGG" id="str:Sterm_3780"/>
<name>D1ARX8_SEBTE</name>
<evidence type="ECO:0000313" key="1">
    <source>
        <dbReference type="EMBL" id="ACZ10614.1"/>
    </source>
</evidence>
<evidence type="ECO:0000313" key="2">
    <source>
        <dbReference type="Proteomes" id="UP000000845"/>
    </source>
</evidence>
<dbReference type="eggNOG" id="ENOG5032THQ">
    <property type="taxonomic scope" value="Bacteria"/>
</dbReference>
<accession>D1ARX8</accession>
<dbReference type="Proteomes" id="UP000000845">
    <property type="component" value="Chromosome"/>
</dbReference>
<dbReference type="EMBL" id="CP001739">
    <property type="protein sequence ID" value="ACZ10614.1"/>
    <property type="molecule type" value="Genomic_DNA"/>
</dbReference>
<reference evidence="2" key="1">
    <citation type="submission" date="2009-09" db="EMBL/GenBank/DDBJ databases">
        <title>The complete chromosome of Sebaldella termitidis ATCC 33386.</title>
        <authorList>
            <consortium name="US DOE Joint Genome Institute (JGI-PGF)"/>
            <person name="Lucas S."/>
            <person name="Copeland A."/>
            <person name="Lapidus A."/>
            <person name="Glavina del Rio T."/>
            <person name="Dalin E."/>
            <person name="Tice H."/>
            <person name="Bruce D."/>
            <person name="Goodwin L."/>
            <person name="Pitluck S."/>
            <person name="Kyrpides N."/>
            <person name="Mavromatis K."/>
            <person name="Ivanova N."/>
            <person name="Mikhailova N."/>
            <person name="Sims D."/>
            <person name="Meincke L."/>
            <person name="Brettin T."/>
            <person name="Detter J.C."/>
            <person name="Han C."/>
            <person name="Larimer F."/>
            <person name="Land M."/>
            <person name="Hauser L."/>
            <person name="Markowitz V."/>
            <person name="Cheng J.F."/>
            <person name="Hugenholtz P."/>
            <person name="Woyke T."/>
            <person name="Wu D."/>
            <person name="Eisen J.A."/>
        </authorList>
    </citation>
    <scope>NUCLEOTIDE SEQUENCE [LARGE SCALE GENOMIC DNA]</scope>
    <source>
        <strain evidence="2">ATCC 33386 / NCTC 11300</strain>
    </source>
</reference>
<proteinExistence type="predicted"/>
<keyword evidence="2" id="KW-1185">Reference proteome</keyword>
<reference evidence="1 2" key="2">
    <citation type="journal article" date="2010" name="Stand. Genomic Sci.">
        <title>Complete genome sequence of Sebaldella termitidis type strain (NCTC 11300).</title>
        <authorList>
            <person name="Harmon-Smith M."/>
            <person name="Celia L."/>
            <person name="Chertkov O."/>
            <person name="Lapidus A."/>
            <person name="Copeland A."/>
            <person name="Glavina Del Rio T."/>
            <person name="Nolan M."/>
            <person name="Lucas S."/>
            <person name="Tice H."/>
            <person name="Cheng J.F."/>
            <person name="Han C."/>
            <person name="Detter J.C."/>
            <person name="Bruce D."/>
            <person name="Goodwin L."/>
            <person name="Pitluck S."/>
            <person name="Pati A."/>
            <person name="Liolios K."/>
            <person name="Ivanova N."/>
            <person name="Mavromatis K."/>
            <person name="Mikhailova N."/>
            <person name="Chen A."/>
            <person name="Palaniappan K."/>
            <person name="Land M."/>
            <person name="Hauser L."/>
            <person name="Chang Y.J."/>
            <person name="Jeffries C.D."/>
            <person name="Brettin T."/>
            <person name="Goker M."/>
            <person name="Beck B."/>
            <person name="Bristow J."/>
            <person name="Eisen J.A."/>
            <person name="Markowitz V."/>
            <person name="Hugenholtz P."/>
            <person name="Kyrpides N.C."/>
            <person name="Klenk H.P."/>
            <person name="Chen F."/>
        </authorList>
    </citation>
    <scope>NUCLEOTIDE SEQUENCE [LARGE SCALE GENOMIC DNA]</scope>
    <source>
        <strain evidence="2">ATCC 33386 / NCTC 11300</strain>
    </source>
</reference>
<dbReference type="AlphaFoldDB" id="D1ARX8"/>
<dbReference type="HOGENOM" id="CLU_114863_0_0_0"/>
<gene>
    <name evidence="1" type="ordered locus">Sterm_3780</name>
</gene>